<gene>
    <name evidence="3" type="ORF">L210DRAFT_3500197</name>
</gene>
<sequence>MYGVRVRTKSVVIVADHSPRGWYKYYDKDATNHAILLNSVNGVSSALAMILASTALLVLPAIHQRQPPLPLANLSRKWTHKFEHQQSSAIYDGTVKLPIQQDPVKFYATPRQESITTSQHIVDPIDWDKSKGLPTQVPQALGMIIECVSKLPFPFAVDHRRFVKTRPAHWRQKERKAMTQQTVVPWDLAVRVDEPIRRTGGESPATGVPDAQEAVFAACLANVQGKRYHRASSFTSDPPSLTTRSSTDPSSRASAISSANATNISPTRVPHSDHASGSTVPTSPIWVI</sequence>
<reference evidence="3" key="1">
    <citation type="submission" date="2019-10" db="EMBL/GenBank/DDBJ databases">
        <authorList>
            <consortium name="DOE Joint Genome Institute"/>
            <person name="Kuo A."/>
            <person name="Miyauchi S."/>
            <person name="Kiss E."/>
            <person name="Drula E."/>
            <person name="Kohler A."/>
            <person name="Sanchez-Garcia M."/>
            <person name="Andreopoulos B."/>
            <person name="Barry K.W."/>
            <person name="Bonito G."/>
            <person name="Buee M."/>
            <person name="Carver A."/>
            <person name="Chen C."/>
            <person name="Cichocki N."/>
            <person name="Clum A."/>
            <person name="Culley D."/>
            <person name="Crous P.W."/>
            <person name="Fauchery L."/>
            <person name="Girlanda M."/>
            <person name="Hayes R."/>
            <person name="Keri Z."/>
            <person name="LaButti K."/>
            <person name="Lipzen A."/>
            <person name="Lombard V."/>
            <person name="Magnuson J."/>
            <person name="Maillard F."/>
            <person name="Morin E."/>
            <person name="Murat C."/>
            <person name="Nolan M."/>
            <person name="Ohm R."/>
            <person name="Pangilinan J."/>
            <person name="Pereira M."/>
            <person name="Perotto S."/>
            <person name="Peter M."/>
            <person name="Riley R."/>
            <person name="Sitrit Y."/>
            <person name="Stielow B."/>
            <person name="Szollosi G."/>
            <person name="Zifcakova L."/>
            <person name="Stursova M."/>
            <person name="Spatafora J.W."/>
            <person name="Tedersoo L."/>
            <person name="Vaario L.-M."/>
            <person name="Yamada A."/>
            <person name="Yan M."/>
            <person name="Wang P."/>
            <person name="Xu J."/>
            <person name="Bruns T."/>
            <person name="Baldrian P."/>
            <person name="Vilgalys R."/>
            <person name="Henrissat B."/>
            <person name="Grigoriev I.V."/>
            <person name="Hibbett D."/>
            <person name="Nagy L.G."/>
            <person name="Martin F.M."/>
        </authorList>
    </citation>
    <scope>NUCLEOTIDE SEQUENCE</scope>
    <source>
        <strain evidence="3">BED1</strain>
    </source>
</reference>
<dbReference type="AlphaFoldDB" id="A0AAD4C8P0"/>
<comment type="caution">
    <text evidence="3">The sequence shown here is derived from an EMBL/GenBank/DDBJ whole genome shotgun (WGS) entry which is preliminary data.</text>
</comment>
<evidence type="ECO:0000256" key="1">
    <source>
        <dbReference type="SAM" id="MobiDB-lite"/>
    </source>
</evidence>
<feature type="region of interest" description="Disordered" evidence="1">
    <location>
        <begin position="229"/>
        <end position="288"/>
    </location>
</feature>
<feature type="transmembrane region" description="Helical" evidence="2">
    <location>
        <begin position="42"/>
        <end position="62"/>
    </location>
</feature>
<keyword evidence="2" id="KW-1133">Transmembrane helix</keyword>
<name>A0AAD4C8P0_BOLED</name>
<keyword evidence="4" id="KW-1185">Reference proteome</keyword>
<organism evidence="3 4">
    <name type="scientific">Boletus edulis BED1</name>
    <dbReference type="NCBI Taxonomy" id="1328754"/>
    <lineage>
        <taxon>Eukaryota</taxon>
        <taxon>Fungi</taxon>
        <taxon>Dikarya</taxon>
        <taxon>Basidiomycota</taxon>
        <taxon>Agaricomycotina</taxon>
        <taxon>Agaricomycetes</taxon>
        <taxon>Agaricomycetidae</taxon>
        <taxon>Boletales</taxon>
        <taxon>Boletineae</taxon>
        <taxon>Boletaceae</taxon>
        <taxon>Boletoideae</taxon>
        <taxon>Boletus</taxon>
    </lineage>
</organism>
<evidence type="ECO:0000313" key="3">
    <source>
        <dbReference type="EMBL" id="KAF8450957.1"/>
    </source>
</evidence>
<proteinExistence type="predicted"/>
<evidence type="ECO:0000313" key="4">
    <source>
        <dbReference type="Proteomes" id="UP001194468"/>
    </source>
</evidence>
<dbReference type="EMBL" id="WHUW01000002">
    <property type="protein sequence ID" value="KAF8450957.1"/>
    <property type="molecule type" value="Genomic_DNA"/>
</dbReference>
<keyword evidence="2" id="KW-0812">Transmembrane</keyword>
<protein>
    <submittedName>
        <fullName evidence="3">Uncharacterized protein</fullName>
    </submittedName>
</protein>
<keyword evidence="2" id="KW-0472">Membrane</keyword>
<dbReference type="Proteomes" id="UP001194468">
    <property type="component" value="Unassembled WGS sequence"/>
</dbReference>
<evidence type="ECO:0000256" key="2">
    <source>
        <dbReference type="SAM" id="Phobius"/>
    </source>
</evidence>
<feature type="compositionally biased region" description="Low complexity" evidence="1">
    <location>
        <begin position="235"/>
        <end position="266"/>
    </location>
</feature>
<reference evidence="3" key="2">
    <citation type="journal article" date="2020" name="Nat. Commun.">
        <title>Large-scale genome sequencing of mycorrhizal fungi provides insights into the early evolution of symbiotic traits.</title>
        <authorList>
            <person name="Miyauchi S."/>
            <person name="Kiss E."/>
            <person name="Kuo A."/>
            <person name="Drula E."/>
            <person name="Kohler A."/>
            <person name="Sanchez-Garcia M."/>
            <person name="Morin E."/>
            <person name="Andreopoulos B."/>
            <person name="Barry K.W."/>
            <person name="Bonito G."/>
            <person name="Buee M."/>
            <person name="Carver A."/>
            <person name="Chen C."/>
            <person name="Cichocki N."/>
            <person name="Clum A."/>
            <person name="Culley D."/>
            <person name="Crous P.W."/>
            <person name="Fauchery L."/>
            <person name="Girlanda M."/>
            <person name="Hayes R.D."/>
            <person name="Keri Z."/>
            <person name="LaButti K."/>
            <person name="Lipzen A."/>
            <person name="Lombard V."/>
            <person name="Magnuson J."/>
            <person name="Maillard F."/>
            <person name="Murat C."/>
            <person name="Nolan M."/>
            <person name="Ohm R.A."/>
            <person name="Pangilinan J."/>
            <person name="Pereira M.F."/>
            <person name="Perotto S."/>
            <person name="Peter M."/>
            <person name="Pfister S."/>
            <person name="Riley R."/>
            <person name="Sitrit Y."/>
            <person name="Stielow J.B."/>
            <person name="Szollosi G."/>
            <person name="Zifcakova L."/>
            <person name="Stursova M."/>
            <person name="Spatafora J.W."/>
            <person name="Tedersoo L."/>
            <person name="Vaario L.M."/>
            <person name="Yamada A."/>
            <person name="Yan M."/>
            <person name="Wang P."/>
            <person name="Xu J."/>
            <person name="Bruns T."/>
            <person name="Baldrian P."/>
            <person name="Vilgalys R."/>
            <person name="Dunand C."/>
            <person name="Henrissat B."/>
            <person name="Grigoriev I.V."/>
            <person name="Hibbett D."/>
            <person name="Nagy L.G."/>
            <person name="Martin F.M."/>
        </authorList>
    </citation>
    <scope>NUCLEOTIDE SEQUENCE</scope>
    <source>
        <strain evidence="3">BED1</strain>
    </source>
</reference>
<accession>A0AAD4C8P0</accession>